<dbReference type="InterPro" id="IPR036518">
    <property type="entry name" value="CobE/GbiG_C_sf"/>
</dbReference>
<protein>
    <submittedName>
        <fullName evidence="2">Cobalamin biosynthesis protein CobE</fullName>
    </submittedName>
</protein>
<feature type="domain" description="CobE/GbiG C-terminal" evidence="1">
    <location>
        <begin position="9"/>
        <end position="131"/>
    </location>
</feature>
<evidence type="ECO:0000313" key="2">
    <source>
        <dbReference type="EMBL" id="POF89122.1"/>
    </source>
</evidence>
<dbReference type="PANTHER" id="PTHR37477:SF1">
    <property type="entry name" value="COBALT-PRECORRIN-5A HYDROLASE"/>
    <property type="match status" value="1"/>
</dbReference>
<accession>A0A2S3WDW0</accession>
<dbReference type="RefSeq" id="WP_103437200.1">
    <property type="nucleotide sequence ID" value="NZ_MIND01000018.1"/>
</dbReference>
<dbReference type="Proteomes" id="UP000237194">
    <property type="component" value="Unassembled WGS sequence"/>
</dbReference>
<reference evidence="2 3" key="1">
    <citation type="submission" date="2016-08" db="EMBL/GenBank/DDBJ databases">
        <authorList>
            <person name="Seilhamer J.J."/>
        </authorList>
    </citation>
    <scope>NUCLEOTIDE SEQUENCE [LARGE SCALE GENOMIC DNA]</scope>
    <source>
        <strain evidence="2 3">KT-27</strain>
    </source>
</reference>
<reference evidence="2 3" key="2">
    <citation type="submission" date="2018-03" db="EMBL/GenBank/DDBJ databases">
        <title>Draft genome of Pseudomonas putida strain KT-27.</title>
        <authorList>
            <person name="Yoshizawa S."/>
            <person name="Khan N.H."/>
            <person name="Nishimura M."/>
            <person name="Chiura H.X."/>
            <person name="Ogura Y."/>
            <person name="Hayashi T."/>
            <person name="Kogure K."/>
        </authorList>
    </citation>
    <scope>NUCLEOTIDE SEQUENCE [LARGE SCALE GENOMIC DNA]</scope>
    <source>
        <strain evidence="2 3">KT-27</strain>
    </source>
</reference>
<dbReference type="InterPro" id="IPR052553">
    <property type="entry name" value="CbiG_hydrolase"/>
</dbReference>
<dbReference type="GO" id="GO:0009236">
    <property type="term" value="P:cobalamin biosynthetic process"/>
    <property type="evidence" value="ECO:0007669"/>
    <property type="project" value="InterPro"/>
</dbReference>
<name>A0A2S3WDW0_PSEPU</name>
<dbReference type="Pfam" id="PF01890">
    <property type="entry name" value="CbiG_C"/>
    <property type="match status" value="1"/>
</dbReference>
<evidence type="ECO:0000313" key="3">
    <source>
        <dbReference type="Proteomes" id="UP000237194"/>
    </source>
</evidence>
<dbReference type="PANTHER" id="PTHR37477">
    <property type="entry name" value="COBALT-PRECORRIN-5A HYDROLASE"/>
    <property type="match status" value="1"/>
</dbReference>
<evidence type="ECO:0000259" key="1">
    <source>
        <dbReference type="Pfam" id="PF01890"/>
    </source>
</evidence>
<dbReference type="EMBL" id="MIND01000018">
    <property type="protein sequence ID" value="POF89122.1"/>
    <property type="molecule type" value="Genomic_DNA"/>
</dbReference>
<proteinExistence type="predicted"/>
<comment type="caution">
    <text evidence="2">The sequence shown here is derived from an EMBL/GenBank/DDBJ whole genome shotgun (WGS) entry which is preliminary data.</text>
</comment>
<dbReference type="AlphaFoldDB" id="A0A2S3WDW0"/>
<organism evidence="2 3">
    <name type="scientific">Pseudomonas putida</name>
    <name type="common">Arthrobacter siderocapsulatus</name>
    <dbReference type="NCBI Taxonomy" id="303"/>
    <lineage>
        <taxon>Bacteria</taxon>
        <taxon>Pseudomonadati</taxon>
        <taxon>Pseudomonadota</taxon>
        <taxon>Gammaproteobacteria</taxon>
        <taxon>Pseudomonadales</taxon>
        <taxon>Pseudomonadaceae</taxon>
        <taxon>Pseudomonas</taxon>
    </lineage>
</organism>
<gene>
    <name evidence="2" type="ORF">BGP80_14560</name>
</gene>
<dbReference type="SUPFAM" id="SSF159664">
    <property type="entry name" value="CobE/GbiG C-terminal domain-like"/>
    <property type="match status" value="1"/>
</dbReference>
<dbReference type="InterPro" id="IPR002750">
    <property type="entry name" value="CobE/GbiG_C"/>
</dbReference>
<sequence>MSEPRPAVYVGVGCRKGCPADLLEALLLQSLASLGLTLHAVQGIASIELKVSEAGLHQLADRLQLALEFFPAEQLQRFAPQLSQHSATAFAHSGCWGVAESTALAFAAHAHGSARLVLTRQTLAGATLALASAG</sequence>
<dbReference type="Gene3D" id="3.30.420.180">
    <property type="entry name" value="CobE/GbiG C-terminal domain"/>
    <property type="match status" value="1"/>
</dbReference>